<sequence length="40" mass="4478">MDQLDTAAALARVEQHCETSKDPQLCARRDTLRSLPRSPP</sequence>
<proteinExistence type="predicted"/>
<organism evidence="2 3">
    <name type="scientific">Enhygromyxa salina</name>
    <dbReference type="NCBI Taxonomy" id="215803"/>
    <lineage>
        <taxon>Bacteria</taxon>
        <taxon>Pseudomonadati</taxon>
        <taxon>Myxococcota</taxon>
        <taxon>Polyangia</taxon>
        <taxon>Nannocystales</taxon>
        <taxon>Nannocystaceae</taxon>
        <taxon>Enhygromyxa</taxon>
    </lineage>
</organism>
<comment type="caution">
    <text evidence="2">The sequence shown here is derived from an EMBL/GenBank/DDBJ whole genome shotgun (WGS) entry which is preliminary data.</text>
</comment>
<dbReference type="Proteomes" id="UP000031599">
    <property type="component" value="Unassembled WGS sequence"/>
</dbReference>
<evidence type="ECO:0000256" key="1">
    <source>
        <dbReference type="SAM" id="MobiDB-lite"/>
    </source>
</evidence>
<gene>
    <name evidence="2" type="ORF">DB30_07331</name>
</gene>
<accession>A0A0C1Z8P1</accession>
<name>A0A0C1Z8P1_9BACT</name>
<feature type="region of interest" description="Disordered" evidence="1">
    <location>
        <begin position="14"/>
        <end position="40"/>
    </location>
</feature>
<dbReference type="EMBL" id="JMCC02000082">
    <property type="protein sequence ID" value="KIG13994.1"/>
    <property type="molecule type" value="Genomic_DNA"/>
</dbReference>
<feature type="compositionally biased region" description="Basic and acidic residues" evidence="1">
    <location>
        <begin position="14"/>
        <end position="32"/>
    </location>
</feature>
<evidence type="ECO:0000313" key="2">
    <source>
        <dbReference type="EMBL" id="KIG13994.1"/>
    </source>
</evidence>
<reference evidence="2 3" key="1">
    <citation type="submission" date="2014-12" db="EMBL/GenBank/DDBJ databases">
        <title>Genome assembly of Enhygromyxa salina DSM 15201.</title>
        <authorList>
            <person name="Sharma G."/>
            <person name="Subramanian S."/>
        </authorList>
    </citation>
    <scope>NUCLEOTIDE SEQUENCE [LARGE SCALE GENOMIC DNA]</scope>
    <source>
        <strain evidence="2 3">DSM 15201</strain>
    </source>
</reference>
<dbReference type="AlphaFoldDB" id="A0A0C1Z8P1"/>
<protein>
    <submittedName>
        <fullName evidence="2">Uncharacterized protein</fullName>
    </submittedName>
</protein>
<evidence type="ECO:0000313" key="3">
    <source>
        <dbReference type="Proteomes" id="UP000031599"/>
    </source>
</evidence>